<proteinExistence type="predicted"/>
<evidence type="ECO:0000313" key="2">
    <source>
        <dbReference type="Proteomes" id="UP000197065"/>
    </source>
</evidence>
<reference evidence="1 2" key="1">
    <citation type="submission" date="2017-06" db="EMBL/GenBank/DDBJ databases">
        <authorList>
            <person name="Kim H.J."/>
            <person name="Triplett B.A."/>
        </authorList>
    </citation>
    <scope>NUCLEOTIDE SEQUENCE [LARGE SCALE GENOMIC DNA]</scope>
    <source>
        <strain evidence="1 2">B29T1</strain>
    </source>
</reference>
<protein>
    <submittedName>
        <fullName evidence="1">Uncharacterized protein</fullName>
    </submittedName>
</protein>
<dbReference type="EMBL" id="FYEH01000007">
    <property type="protein sequence ID" value="SNB70379.1"/>
    <property type="molecule type" value="Genomic_DNA"/>
</dbReference>
<sequence>MDGSLLTALKAEVEYELAISPGGQRSRSRWS</sequence>
<organism evidence="1 2">
    <name type="scientific">Arboricoccus pini</name>
    <dbReference type="NCBI Taxonomy" id="1963835"/>
    <lineage>
        <taxon>Bacteria</taxon>
        <taxon>Pseudomonadati</taxon>
        <taxon>Pseudomonadota</taxon>
        <taxon>Alphaproteobacteria</taxon>
        <taxon>Geminicoccales</taxon>
        <taxon>Geminicoccaceae</taxon>
        <taxon>Arboricoccus</taxon>
    </lineage>
</organism>
<keyword evidence="2" id="KW-1185">Reference proteome</keyword>
<evidence type="ECO:0000313" key="1">
    <source>
        <dbReference type="EMBL" id="SNB70379.1"/>
    </source>
</evidence>
<dbReference type="Proteomes" id="UP000197065">
    <property type="component" value="Unassembled WGS sequence"/>
</dbReference>
<accession>A0A212RE22</accession>
<dbReference type="AlphaFoldDB" id="A0A212RE22"/>
<gene>
    <name evidence="1" type="ORF">SAMN07250955_107183</name>
</gene>
<name>A0A212RE22_9PROT</name>